<evidence type="ECO:0000256" key="5">
    <source>
        <dbReference type="ARBA" id="ARBA00023163"/>
    </source>
</evidence>
<dbReference type="Proteomes" id="UP000001640">
    <property type="component" value="Chromosome 1"/>
</dbReference>
<keyword evidence="4" id="KW-0238">DNA-binding</keyword>
<organism evidence="9 10">
    <name type="scientific">Naumovozyma castellii</name>
    <name type="common">Yeast</name>
    <name type="synonym">Saccharomyces castellii</name>
    <dbReference type="NCBI Taxonomy" id="27288"/>
    <lineage>
        <taxon>Eukaryota</taxon>
        <taxon>Fungi</taxon>
        <taxon>Dikarya</taxon>
        <taxon>Ascomycota</taxon>
        <taxon>Saccharomycotina</taxon>
        <taxon>Saccharomycetes</taxon>
        <taxon>Saccharomycetales</taxon>
        <taxon>Saccharomycetaceae</taxon>
        <taxon>Naumovozyma</taxon>
    </lineage>
</organism>
<dbReference type="PROSITE" id="PS50048">
    <property type="entry name" value="ZN2_CY6_FUNGAL_2"/>
    <property type="match status" value="1"/>
</dbReference>
<keyword evidence="10" id="KW-1185">Reference proteome</keyword>
<dbReference type="InParanoid" id="G0V5X7"/>
<evidence type="ECO:0000256" key="6">
    <source>
        <dbReference type="ARBA" id="ARBA00023242"/>
    </source>
</evidence>
<dbReference type="OrthoDB" id="2943660at2759"/>
<dbReference type="eggNOG" id="ENOG502QW8X">
    <property type="taxonomic scope" value="Eukaryota"/>
</dbReference>
<dbReference type="InterPro" id="IPR001138">
    <property type="entry name" value="Zn2Cys6_DnaBD"/>
</dbReference>
<dbReference type="GO" id="GO:0005634">
    <property type="term" value="C:nucleus"/>
    <property type="evidence" value="ECO:0007669"/>
    <property type="project" value="TreeGrafter"/>
</dbReference>
<dbReference type="HOGENOM" id="CLU_015392_0_0_1"/>
<dbReference type="PROSITE" id="PS00463">
    <property type="entry name" value="ZN2_CY6_FUNGAL_1"/>
    <property type="match status" value="1"/>
</dbReference>
<protein>
    <recommendedName>
        <fullName evidence="8">Zn(2)-C6 fungal-type domain-containing protein</fullName>
    </recommendedName>
</protein>
<dbReference type="Gene3D" id="4.10.240.10">
    <property type="entry name" value="Zn(2)-C6 fungal-type DNA-binding domain"/>
    <property type="match status" value="1"/>
</dbReference>
<feature type="domain" description="Zn(2)-C6 fungal-type" evidence="8">
    <location>
        <begin position="14"/>
        <end position="44"/>
    </location>
</feature>
<dbReference type="CDD" id="cd00067">
    <property type="entry name" value="GAL4"/>
    <property type="match status" value="1"/>
</dbReference>
<keyword evidence="6" id="KW-0539">Nucleus</keyword>
<dbReference type="GeneID" id="96900354"/>
<keyword evidence="3" id="KW-0805">Transcription regulation</keyword>
<dbReference type="EMBL" id="HE576752">
    <property type="protein sequence ID" value="CCC66865.1"/>
    <property type="molecule type" value="Genomic_DNA"/>
</dbReference>
<evidence type="ECO:0000259" key="8">
    <source>
        <dbReference type="PROSITE" id="PS50048"/>
    </source>
</evidence>
<evidence type="ECO:0000313" key="9">
    <source>
        <dbReference type="EMBL" id="CCC66865.1"/>
    </source>
</evidence>
<dbReference type="Pfam" id="PF00172">
    <property type="entry name" value="Zn_clus"/>
    <property type="match status" value="1"/>
</dbReference>
<dbReference type="PANTHER" id="PTHR31069">
    <property type="entry name" value="OLEATE-ACTIVATED TRANSCRIPTION FACTOR 1-RELATED"/>
    <property type="match status" value="1"/>
</dbReference>
<dbReference type="AlphaFoldDB" id="G0V5X7"/>
<keyword evidence="5" id="KW-0804">Transcription</keyword>
<dbReference type="RefSeq" id="XP_003673256.1">
    <property type="nucleotide sequence ID" value="XM_003673208.1"/>
</dbReference>
<gene>
    <name evidence="9" type="primary">NCAS0A03070</name>
    <name evidence="9" type="ordered locus">NCAS_0A03070</name>
</gene>
<keyword evidence="7" id="KW-0812">Transmembrane</keyword>
<dbReference type="PANTHER" id="PTHR31069:SF29">
    <property type="entry name" value="OLEATE-ACTIVATED TRANSCRIPTION FACTOR 1-RELATED"/>
    <property type="match status" value="1"/>
</dbReference>
<evidence type="ECO:0000256" key="1">
    <source>
        <dbReference type="ARBA" id="ARBA00022723"/>
    </source>
</evidence>
<evidence type="ECO:0000313" key="10">
    <source>
        <dbReference type="Proteomes" id="UP000001640"/>
    </source>
</evidence>
<sequence>MQKKSIRGQRPTHVCAACRTQKLRCNRERPSCSRCQRIGRTCVYEKHSEDTLVSNNEPITPSSIISKAHDVDHKLILEFDEKLHLWNSKDMFISHGYHTYIDLPYGTHSIAQYDPYLRIFCPSVHGTTLADLQTRLEFILSESKQPQDNTFKTLESISPLMFIEDAVVKWVTKTNDYVNNQVPLEYFNTIYTIEDRMHPTLLSVINDLINELEDKLLDNLDIDLLLKHFYENIYPYYPFIEVDSFENSLSKIYSKDPVSGAYKINVFQENVRSHLEILTLLLLIISITLRNPRLNYLNEHTISVENATVISKKLLIISQKLLSLLNGYKFTTENVLSCLLYIFVAEFLNPENTEMHITHNQILTLKCLTELSYTLGLYKEPSQFTRYLNRPEPSDVYFTFRRKLWIGLQSLRLEILTADGGCNDVTQGYLNEFLKENKAMVPSFMEHFNSVLTCDRHLFKIQDNKYQFHMLLARVMLDCCSSSNEQDLKRITDSIAKLSEFTLRVFPLSKLKETMKDRVIEENAWRGGRFNLDMIERTEILRINMIFFSSLMNIFNVLAIYFEKKCSQNWEKYEDLYHNFFFKSLDNYLEMMTLLKHYLKGGFSSSILPQHEYCLNRSVSFISIKVLSVQLSYLLRLSYKLDMVSRNNEVMKYMAQ</sequence>
<proteinExistence type="predicted"/>
<dbReference type="SMART" id="SM00066">
    <property type="entry name" value="GAL4"/>
    <property type="match status" value="1"/>
</dbReference>
<dbReference type="InterPro" id="IPR036864">
    <property type="entry name" value="Zn2-C6_fun-type_DNA-bd_sf"/>
</dbReference>
<name>G0V5X7_NAUCA</name>
<evidence type="ECO:0000256" key="2">
    <source>
        <dbReference type="ARBA" id="ARBA00022833"/>
    </source>
</evidence>
<dbReference type="GO" id="GO:0000978">
    <property type="term" value="F:RNA polymerase II cis-regulatory region sequence-specific DNA binding"/>
    <property type="evidence" value="ECO:0007669"/>
    <property type="project" value="TreeGrafter"/>
</dbReference>
<dbReference type="SUPFAM" id="SSF57701">
    <property type="entry name" value="Zn2/Cys6 DNA-binding domain"/>
    <property type="match status" value="1"/>
</dbReference>
<keyword evidence="7" id="KW-1133">Transmembrane helix</keyword>
<dbReference type="GO" id="GO:0045944">
    <property type="term" value="P:positive regulation of transcription by RNA polymerase II"/>
    <property type="evidence" value="ECO:0007669"/>
    <property type="project" value="TreeGrafter"/>
</dbReference>
<dbReference type="GO" id="GO:0000981">
    <property type="term" value="F:DNA-binding transcription factor activity, RNA polymerase II-specific"/>
    <property type="evidence" value="ECO:0007669"/>
    <property type="project" value="InterPro"/>
</dbReference>
<dbReference type="InterPro" id="IPR050675">
    <property type="entry name" value="OAF3"/>
</dbReference>
<keyword evidence="1" id="KW-0479">Metal-binding</keyword>
<reference key="2">
    <citation type="submission" date="2011-08" db="EMBL/GenBank/DDBJ databases">
        <title>Genome sequence of Naumovozyma castellii.</title>
        <authorList>
            <person name="Gordon J.L."/>
            <person name="Armisen D."/>
            <person name="Proux-Wera E."/>
            <person name="OhEigeartaigh S.S."/>
            <person name="Byrne K.P."/>
            <person name="Wolfe K.H."/>
        </authorList>
    </citation>
    <scope>NUCLEOTIDE SEQUENCE</scope>
    <source>
        <strain>Type strain:CBS 4309</strain>
    </source>
</reference>
<feature type="transmembrane region" description="Helical" evidence="7">
    <location>
        <begin position="543"/>
        <end position="562"/>
    </location>
</feature>
<evidence type="ECO:0000256" key="3">
    <source>
        <dbReference type="ARBA" id="ARBA00023015"/>
    </source>
</evidence>
<evidence type="ECO:0000256" key="7">
    <source>
        <dbReference type="SAM" id="Phobius"/>
    </source>
</evidence>
<dbReference type="OMA" id="TIEDRMH"/>
<reference evidence="9 10" key="1">
    <citation type="journal article" date="2011" name="Proc. Natl. Acad. Sci. U.S.A.">
        <title>Evolutionary erosion of yeast sex chromosomes by mating-type switching accidents.</title>
        <authorList>
            <person name="Gordon J.L."/>
            <person name="Armisen D."/>
            <person name="Proux-Wera E."/>
            <person name="Oheigeartaigh S.S."/>
            <person name="Byrne K.P."/>
            <person name="Wolfe K.H."/>
        </authorList>
    </citation>
    <scope>NUCLEOTIDE SEQUENCE [LARGE SCALE GENOMIC DNA]</scope>
    <source>
        <strain evidence="10">ATCC 76901 / BCRC 22586 / CBS 4309 / NBRC 1992 / NRRL Y-12630</strain>
    </source>
</reference>
<dbReference type="KEGG" id="ncs:NCAS_0A03070"/>
<evidence type="ECO:0000256" key="4">
    <source>
        <dbReference type="ARBA" id="ARBA00023125"/>
    </source>
</evidence>
<accession>G0V5X7</accession>
<dbReference type="GO" id="GO:0008270">
    <property type="term" value="F:zinc ion binding"/>
    <property type="evidence" value="ECO:0007669"/>
    <property type="project" value="InterPro"/>
</dbReference>
<keyword evidence="7" id="KW-0472">Membrane</keyword>
<keyword evidence="2" id="KW-0862">Zinc</keyword>